<accession>A0A1T4VR92</accession>
<feature type="domain" description="Opine dehydrogenase" evidence="2">
    <location>
        <begin position="9"/>
        <end position="105"/>
    </location>
</feature>
<gene>
    <name evidence="3" type="ORF">SAMN02745132_04220</name>
</gene>
<dbReference type="GO" id="GO:0016491">
    <property type="term" value="F:oxidoreductase activity"/>
    <property type="evidence" value="ECO:0007669"/>
    <property type="project" value="UniProtKB-KW"/>
</dbReference>
<dbReference type="Pfam" id="PF02317">
    <property type="entry name" value="Octopine_DH"/>
    <property type="match status" value="1"/>
</dbReference>
<dbReference type="InterPro" id="IPR008927">
    <property type="entry name" value="6-PGluconate_DH-like_C_sf"/>
</dbReference>
<dbReference type="Gene3D" id="1.10.1040.10">
    <property type="entry name" value="N-(1-d-carboxylethyl)-l-norvaline Dehydrogenase, domain 2"/>
    <property type="match status" value="1"/>
</dbReference>
<name>A0A1T4VR92_9GAMM</name>
<evidence type="ECO:0000313" key="3">
    <source>
        <dbReference type="EMBL" id="SKA67467.1"/>
    </source>
</evidence>
<proteinExistence type="predicted"/>
<dbReference type="SUPFAM" id="SSF48179">
    <property type="entry name" value="6-phosphogluconate dehydrogenase C-terminal domain-like"/>
    <property type="match status" value="1"/>
</dbReference>
<keyword evidence="1" id="KW-0560">Oxidoreductase</keyword>
<protein>
    <submittedName>
        <fullName evidence="3">NAD/NADP octopine/nopaline dehydrogenase, alpha-helical domain</fullName>
    </submittedName>
</protein>
<dbReference type="OrthoDB" id="1073746at2"/>
<sequence length="145" mass="16508">MSSNRIKQQSPLDAERVAVAKAMGLPTQNVNEWLNTVYDVPIDDLHIMLKNTPSYNYSAPAPKTLCHRYLTEEVPTRHVPQLEMARILNVPQPLTREICDKACNLTGMNLFNKARTIKKMGLTEADIKNYKALGLRPYLERNKTV</sequence>
<dbReference type="Proteomes" id="UP000190162">
    <property type="component" value="Unassembled WGS sequence"/>
</dbReference>
<dbReference type="InterPro" id="IPR003421">
    <property type="entry name" value="Opine_DH"/>
</dbReference>
<dbReference type="InterPro" id="IPR013328">
    <property type="entry name" value="6PGD_dom2"/>
</dbReference>
<evidence type="ECO:0000313" key="4">
    <source>
        <dbReference type="Proteomes" id="UP000190162"/>
    </source>
</evidence>
<dbReference type="EMBL" id="FUXU01000093">
    <property type="protein sequence ID" value="SKA67467.1"/>
    <property type="molecule type" value="Genomic_DNA"/>
</dbReference>
<evidence type="ECO:0000256" key="1">
    <source>
        <dbReference type="ARBA" id="ARBA00023002"/>
    </source>
</evidence>
<evidence type="ECO:0000259" key="2">
    <source>
        <dbReference type="Pfam" id="PF02317"/>
    </source>
</evidence>
<organism evidence="3 4">
    <name type="scientific">Enterovibrio nigricans DSM 22720</name>
    <dbReference type="NCBI Taxonomy" id="1121868"/>
    <lineage>
        <taxon>Bacteria</taxon>
        <taxon>Pseudomonadati</taxon>
        <taxon>Pseudomonadota</taxon>
        <taxon>Gammaproteobacteria</taxon>
        <taxon>Vibrionales</taxon>
        <taxon>Vibrionaceae</taxon>
        <taxon>Enterovibrio</taxon>
    </lineage>
</organism>
<dbReference type="AlphaFoldDB" id="A0A1T4VR92"/>
<keyword evidence="4" id="KW-1185">Reference proteome</keyword>
<reference evidence="4" key="1">
    <citation type="submission" date="2017-02" db="EMBL/GenBank/DDBJ databases">
        <authorList>
            <person name="Varghese N."/>
            <person name="Submissions S."/>
        </authorList>
    </citation>
    <scope>NUCLEOTIDE SEQUENCE [LARGE SCALE GENOMIC DNA]</scope>
    <source>
        <strain evidence="4">DSM 22720</strain>
    </source>
</reference>
<dbReference type="RefSeq" id="WP_078754327.1">
    <property type="nucleotide sequence ID" value="NZ_FUXU01000093.1"/>
</dbReference>